<protein>
    <recommendedName>
        <fullName evidence="2">Methyltransferase type 12</fullName>
    </recommendedName>
</protein>
<organism evidence="1">
    <name type="scientific">uncultured Rubrobacteraceae bacterium</name>
    <dbReference type="NCBI Taxonomy" id="349277"/>
    <lineage>
        <taxon>Bacteria</taxon>
        <taxon>Bacillati</taxon>
        <taxon>Actinomycetota</taxon>
        <taxon>Rubrobacteria</taxon>
        <taxon>Rubrobacterales</taxon>
        <taxon>Rubrobacteraceae</taxon>
        <taxon>environmental samples</taxon>
    </lineage>
</organism>
<evidence type="ECO:0000313" key="1">
    <source>
        <dbReference type="EMBL" id="CAA9449153.1"/>
    </source>
</evidence>
<dbReference type="EMBL" id="CADCUW010000569">
    <property type="protein sequence ID" value="CAA9449153.1"/>
    <property type="molecule type" value="Genomic_DNA"/>
</dbReference>
<gene>
    <name evidence="1" type="ORF">AVDCRST_MAG01-01-4386</name>
</gene>
<sequence length="289" mass="31846">MHEKSGKASFGHIYDRQDPREYFKTLGIMDYRIPDHGQRLFGALVERRREAGEDPVNVVDICCSYGINAALLKHDLTLDDLYERYCSEELGSLSTDELAKGDAAYYAGRAREAAPRVTGLDVAENAVSYALRAGLLDAGATEDLEKDRPSETLRRAVSGADLFTVSGGIGYISERTFDALLGCVDGGSPPWVAVLALRWVSYEEISGVLDGYGLVTEKLEGRTFEQRSFADDTEREYVCRELRGMGVDTEGKEEDGSYHAEFYLSRPAEQVSESSVGDLLAPVLADEQQ</sequence>
<accession>A0A6J4QMF7</accession>
<evidence type="ECO:0008006" key="2">
    <source>
        <dbReference type="Google" id="ProtNLM"/>
    </source>
</evidence>
<name>A0A6J4QMF7_9ACTN</name>
<reference evidence="1" key="1">
    <citation type="submission" date="2020-02" db="EMBL/GenBank/DDBJ databases">
        <authorList>
            <person name="Meier V. D."/>
        </authorList>
    </citation>
    <scope>NUCLEOTIDE SEQUENCE</scope>
    <source>
        <strain evidence="1">AVDCRST_MAG01</strain>
    </source>
</reference>
<dbReference type="AlphaFoldDB" id="A0A6J4QMF7"/>
<proteinExistence type="predicted"/>